<evidence type="ECO:0000256" key="2">
    <source>
        <dbReference type="ARBA" id="ARBA00022723"/>
    </source>
</evidence>
<dbReference type="GeneID" id="30964189"/>
<feature type="domain" description="Amidohydrolase-related" evidence="4">
    <location>
        <begin position="63"/>
        <end position="201"/>
    </location>
</feature>
<dbReference type="PANTHER" id="PTHR43668:SF2">
    <property type="entry name" value="ALLANTOINASE"/>
    <property type="match status" value="1"/>
</dbReference>
<dbReference type="SUPFAM" id="SSF51556">
    <property type="entry name" value="Metallo-dependent hydrolases"/>
    <property type="match status" value="1"/>
</dbReference>
<dbReference type="EMBL" id="KV454480">
    <property type="protein sequence ID" value="ODV61094.1"/>
    <property type="molecule type" value="Genomic_DNA"/>
</dbReference>
<evidence type="ECO:0000256" key="3">
    <source>
        <dbReference type="ARBA" id="ARBA00022801"/>
    </source>
</evidence>
<keyword evidence="2" id="KW-0479">Metal-binding</keyword>
<dbReference type="PROSITE" id="PS01137">
    <property type="entry name" value="TATD_1"/>
    <property type="match status" value="1"/>
</dbReference>
<dbReference type="InterPro" id="IPR011059">
    <property type="entry name" value="Metal-dep_hydrolase_composite"/>
</dbReference>
<evidence type="ECO:0000313" key="6">
    <source>
        <dbReference type="Proteomes" id="UP000095038"/>
    </source>
</evidence>
<dbReference type="InterPro" id="IPR002195">
    <property type="entry name" value="Dihydroorotase_CS"/>
</dbReference>
<dbReference type="AlphaFoldDB" id="A0A1D2VHG3"/>
<sequence>MSRAIASTNVVVDDELINATIIYSIESGKIISIIKNKILSKDDKILKLYNISPSNYRILSPLVILPGLVDSHVHLNEPGRTHWEGFETGTQAAASGGVTTVIDMPLNAIPPTTTIENFLIKINASKNKTWVDVGFYGGLIPDNLDHLVPLINMGVRGFKGFLIDSGVDEFPAIDPNYIDKALDLVKEHKTILMFHAEMQPKDNLPLVDHNNNIPINNHENIPIFTQELNDLNIGVSSSFINHAPSNVLNLFKDNTDELKTYTNTSKTQISLNQVNSTKHLSEKQIKALSSSPILAAAEPRLIDPSDSPLLKATEKNSILKDIDPTAYESFLASRPDSFETTAIAEIINCSTKNPSVPVHIVHLATHQAIPLIKIAKNSGLKLTTETCFHYLSLSSEKIPNCGTHFKCCPPIRSESNRKLLWNALRDDIITSIVSDHSPCVPELKGLSKGDFFAAWGGIASVGLGLPILYTEGLKLTPPLKFTEIVKWTCQNTAKQVGLSHQKGSIKIGYDADFAIFDPSVKYKLKNKNMYFKNKLTAYDGFELFGVVVETIVRGNSVFALGKGHSKKPMGKLLLEPRTY</sequence>
<dbReference type="GO" id="GO:0009442">
    <property type="term" value="P:allantoin assimilation pathway"/>
    <property type="evidence" value="ECO:0007669"/>
    <property type="project" value="EnsemblFungi"/>
</dbReference>
<dbReference type="STRING" id="1344418.A0A1D2VHG3"/>
<dbReference type="InterPro" id="IPR050138">
    <property type="entry name" value="DHOase/Allantoinase_Hydrolase"/>
</dbReference>
<feature type="domain" description="Amidohydrolase-related" evidence="4">
    <location>
        <begin position="358"/>
        <end position="557"/>
    </location>
</feature>
<dbReference type="PANTHER" id="PTHR43668">
    <property type="entry name" value="ALLANTOINASE"/>
    <property type="match status" value="1"/>
</dbReference>
<dbReference type="PROSITE" id="PS00482">
    <property type="entry name" value="DIHYDROOROTASE_1"/>
    <property type="match status" value="1"/>
</dbReference>
<dbReference type="GO" id="GO:0005737">
    <property type="term" value="C:cytoplasm"/>
    <property type="evidence" value="ECO:0007669"/>
    <property type="project" value="TreeGrafter"/>
</dbReference>
<gene>
    <name evidence="5" type="ORF">ASCRUDRAFT_34832</name>
</gene>
<dbReference type="InterPro" id="IPR018228">
    <property type="entry name" value="DNase_TatD-rel_CS"/>
</dbReference>
<dbReference type="GO" id="GO:0006145">
    <property type="term" value="P:purine nucleobase catabolic process"/>
    <property type="evidence" value="ECO:0007669"/>
    <property type="project" value="TreeGrafter"/>
</dbReference>
<dbReference type="InterPro" id="IPR006680">
    <property type="entry name" value="Amidohydro-rel"/>
</dbReference>
<organism evidence="5 6">
    <name type="scientific">Ascoidea rubescens DSM 1968</name>
    <dbReference type="NCBI Taxonomy" id="1344418"/>
    <lineage>
        <taxon>Eukaryota</taxon>
        <taxon>Fungi</taxon>
        <taxon>Dikarya</taxon>
        <taxon>Ascomycota</taxon>
        <taxon>Saccharomycotina</taxon>
        <taxon>Saccharomycetes</taxon>
        <taxon>Ascoideaceae</taxon>
        <taxon>Ascoidea</taxon>
    </lineage>
</organism>
<dbReference type="InterPro" id="IPR032466">
    <property type="entry name" value="Metal_Hydrolase"/>
</dbReference>
<reference evidence="6" key="1">
    <citation type="submission" date="2016-05" db="EMBL/GenBank/DDBJ databases">
        <title>Comparative genomics of biotechnologically important yeasts.</title>
        <authorList>
            <consortium name="DOE Joint Genome Institute"/>
            <person name="Riley R."/>
            <person name="Haridas S."/>
            <person name="Wolfe K.H."/>
            <person name="Lopes M.R."/>
            <person name="Hittinger C.T."/>
            <person name="Goker M."/>
            <person name="Salamov A."/>
            <person name="Wisecaver J."/>
            <person name="Long T.M."/>
            <person name="Aerts A.L."/>
            <person name="Barry K."/>
            <person name="Choi C."/>
            <person name="Clum A."/>
            <person name="Coughlan A.Y."/>
            <person name="Deshpande S."/>
            <person name="Douglass A.P."/>
            <person name="Hanson S.J."/>
            <person name="Klenk H.-P."/>
            <person name="Labutti K."/>
            <person name="Lapidus A."/>
            <person name="Lindquist E."/>
            <person name="Lipzen A."/>
            <person name="Meier-Kolthoff J.P."/>
            <person name="Ohm R.A."/>
            <person name="Otillar R.P."/>
            <person name="Pangilinan J."/>
            <person name="Peng Y."/>
            <person name="Rokas A."/>
            <person name="Rosa C.A."/>
            <person name="Scheuner C."/>
            <person name="Sibirny A.A."/>
            <person name="Slot J.C."/>
            <person name="Stielow J.B."/>
            <person name="Sun H."/>
            <person name="Kurtzman C.P."/>
            <person name="Blackwell M."/>
            <person name="Grigoriev I.V."/>
            <person name="Jeffries T.W."/>
        </authorList>
    </citation>
    <scope>NUCLEOTIDE SEQUENCE [LARGE SCALE GENOMIC DNA]</scope>
    <source>
        <strain evidence="6">DSM 1968</strain>
    </source>
</reference>
<proteinExistence type="predicted"/>
<accession>A0A1D2VHG3</accession>
<evidence type="ECO:0000256" key="1">
    <source>
        <dbReference type="ARBA" id="ARBA00001947"/>
    </source>
</evidence>
<evidence type="ECO:0000313" key="5">
    <source>
        <dbReference type="EMBL" id="ODV61094.1"/>
    </source>
</evidence>
<name>A0A1D2VHG3_9ASCO</name>
<dbReference type="OrthoDB" id="10258955at2759"/>
<dbReference type="InParanoid" id="A0A1D2VHG3"/>
<dbReference type="Gene3D" id="3.20.20.140">
    <property type="entry name" value="Metal-dependent hydrolases"/>
    <property type="match status" value="2"/>
</dbReference>
<comment type="cofactor">
    <cofactor evidence="1">
        <name>Zn(2+)</name>
        <dbReference type="ChEBI" id="CHEBI:29105"/>
    </cofactor>
</comment>
<keyword evidence="3" id="KW-0378">Hydrolase</keyword>
<dbReference type="FunCoup" id="A0A1D2VHG3">
    <property type="interactions" value="1242"/>
</dbReference>
<dbReference type="Pfam" id="PF01979">
    <property type="entry name" value="Amidohydro_1"/>
    <property type="match status" value="2"/>
</dbReference>
<keyword evidence="6" id="KW-1185">Reference proteome</keyword>
<dbReference type="GO" id="GO:0046872">
    <property type="term" value="F:metal ion binding"/>
    <property type="evidence" value="ECO:0007669"/>
    <property type="project" value="UniProtKB-KW"/>
</dbReference>
<dbReference type="Proteomes" id="UP000095038">
    <property type="component" value="Unassembled WGS sequence"/>
</dbReference>
<dbReference type="RefSeq" id="XP_020047401.1">
    <property type="nucleotide sequence ID" value="XM_020190553.1"/>
</dbReference>
<dbReference type="SUPFAM" id="SSF51338">
    <property type="entry name" value="Composite domain of metallo-dependent hydrolases"/>
    <property type="match status" value="1"/>
</dbReference>
<protein>
    <submittedName>
        <fullName evidence="5">Allantoinase</fullName>
    </submittedName>
</protein>
<dbReference type="GO" id="GO:0004038">
    <property type="term" value="F:allantoinase activity"/>
    <property type="evidence" value="ECO:0007669"/>
    <property type="project" value="EnsemblFungi"/>
</dbReference>
<evidence type="ECO:0000259" key="4">
    <source>
        <dbReference type="Pfam" id="PF01979"/>
    </source>
</evidence>